<gene>
    <name evidence="2" type="ORF">HMPREF3185_01089</name>
</gene>
<keyword evidence="1" id="KW-0732">Signal</keyword>
<protein>
    <recommendedName>
        <fullName evidence="4">Lipoprotein</fullName>
    </recommendedName>
</protein>
<dbReference type="EMBL" id="LSDK01000076">
    <property type="protein sequence ID" value="KXB76152.1"/>
    <property type="molecule type" value="Genomic_DNA"/>
</dbReference>
<dbReference type="PROSITE" id="PS51257">
    <property type="entry name" value="PROKAR_LIPOPROTEIN"/>
    <property type="match status" value="1"/>
</dbReference>
<comment type="caution">
    <text evidence="2">The sequence shown here is derived from an EMBL/GenBank/DDBJ whole genome shotgun (WGS) entry which is preliminary data.</text>
</comment>
<sequence length="176" mass="19440">MMISKITTGLALLTLLSLTSCNSTIDVAQERRATNERAFRAFADSTDFQRVTVPGITGSGFIYMKVTKAGDASVGVDYTDAVTLFRDAYSTSDWIKDNLKAMRVRQTLDLNSVQQETVASLPVGLQIAVQNLHQGAEASIVVPWYLNTNNMLERTESYTSLYYRVRLGSVIKPSTN</sequence>
<dbReference type="Proteomes" id="UP000070224">
    <property type="component" value="Unassembled WGS sequence"/>
</dbReference>
<dbReference type="PATRIC" id="fig|322095.3.peg.1073"/>
<dbReference type="AlphaFoldDB" id="A0A134B888"/>
<evidence type="ECO:0000313" key="3">
    <source>
        <dbReference type="Proteomes" id="UP000070224"/>
    </source>
</evidence>
<keyword evidence="3" id="KW-1185">Reference proteome</keyword>
<dbReference type="STRING" id="322095.HMPREF3185_01089"/>
<proteinExistence type="predicted"/>
<reference evidence="3" key="1">
    <citation type="submission" date="2016-01" db="EMBL/GenBank/DDBJ databases">
        <authorList>
            <person name="Mitreva M."/>
            <person name="Pepin K.H."/>
            <person name="Mihindukulasuriya K.A."/>
            <person name="Fulton R."/>
            <person name="Fronick C."/>
            <person name="O'Laughlin M."/>
            <person name="Miner T."/>
            <person name="Herter B."/>
            <person name="Rosa B.A."/>
            <person name="Cordes M."/>
            <person name="Tomlinson C."/>
            <person name="Wollam A."/>
            <person name="Palsikar V.B."/>
            <person name="Mardis E.R."/>
            <person name="Wilson R.K."/>
        </authorList>
    </citation>
    <scope>NUCLEOTIDE SEQUENCE [LARGE SCALE GENOMIC DNA]</scope>
    <source>
        <strain evidence="3">KA00683</strain>
    </source>
</reference>
<evidence type="ECO:0000313" key="2">
    <source>
        <dbReference type="EMBL" id="KXB76152.1"/>
    </source>
</evidence>
<dbReference type="OrthoDB" id="9814548at2"/>
<organism evidence="2 3">
    <name type="scientific">Porphyromonas somerae</name>
    <dbReference type="NCBI Taxonomy" id="322095"/>
    <lineage>
        <taxon>Bacteria</taxon>
        <taxon>Pseudomonadati</taxon>
        <taxon>Bacteroidota</taxon>
        <taxon>Bacteroidia</taxon>
        <taxon>Bacteroidales</taxon>
        <taxon>Porphyromonadaceae</taxon>
        <taxon>Porphyromonas</taxon>
    </lineage>
</organism>
<evidence type="ECO:0008006" key="4">
    <source>
        <dbReference type="Google" id="ProtNLM"/>
    </source>
</evidence>
<evidence type="ECO:0000256" key="1">
    <source>
        <dbReference type="SAM" id="SignalP"/>
    </source>
</evidence>
<feature type="signal peptide" evidence="1">
    <location>
        <begin position="1"/>
        <end position="28"/>
    </location>
</feature>
<accession>A0A134B888</accession>
<feature type="chain" id="PRO_5007462106" description="Lipoprotein" evidence="1">
    <location>
        <begin position="29"/>
        <end position="176"/>
    </location>
</feature>
<dbReference type="RefSeq" id="WP_060935404.1">
    <property type="nucleotide sequence ID" value="NZ_KQ960446.1"/>
</dbReference>
<name>A0A134B888_9PORP</name>